<dbReference type="SUPFAM" id="SSF52743">
    <property type="entry name" value="Subtilisin-like"/>
    <property type="match status" value="1"/>
</dbReference>
<evidence type="ECO:0000256" key="12">
    <source>
        <dbReference type="ARBA" id="ARBA00023026"/>
    </source>
</evidence>
<keyword evidence="19" id="KW-1185">Reference proteome</keyword>
<dbReference type="OrthoDB" id="409122at2759"/>
<evidence type="ECO:0000256" key="13">
    <source>
        <dbReference type="ARBA" id="ARBA00023145"/>
    </source>
</evidence>
<dbReference type="SUPFAM" id="SSF54897">
    <property type="entry name" value="Protease propeptides/inhibitors"/>
    <property type="match status" value="1"/>
</dbReference>
<keyword evidence="8 16" id="KW-0732">Signal</keyword>
<comment type="catalytic activity">
    <reaction evidence="1">
        <text>Release of an N-terminal tripeptide from a polypeptide.</text>
        <dbReference type="EC" id="3.4.14.10"/>
    </reaction>
</comment>
<evidence type="ECO:0000256" key="10">
    <source>
        <dbReference type="ARBA" id="ARBA00022825"/>
    </source>
</evidence>
<dbReference type="GeneID" id="54460384"/>
<keyword evidence="14" id="KW-0325">Glycoprotein</keyword>
<dbReference type="FunFam" id="3.40.50.200:FF:000015">
    <property type="entry name" value="Tripeptidyl peptidase A"/>
    <property type="match status" value="1"/>
</dbReference>
<dbReference type="CDD" id="cd11377">
    <property type="entry name" value="Pro-peptidase_S53"/>
    <property type="match status" value="1"/>
</dbReference>
<evidence type="ECO:0000256" key="16">
    <source>
        <dbReference type="SAM" id="SignalP"/>
    </source>
</evidence>
<evidence type="ECO:0000256" key="6">
    <source>
        <dbReference type="ARBA" id="ARBA00022670"/>
    </source>
</evidence>
<evidence type="ECO:0000313" key="19">
    <source>
        <dbReference type="Proteomes" id="UP000504636"/>
    </source>
</evidence>
<dbReference type="InterPro" id="IPR050819">
    <property type="entry name" value="Tripeptidyl-peptidase_I"/>
</dbReference>
<evidence type="ECO:0000256" key="7">
    <source>
        <dbReference type="ARBA" id="ARBA00022723"/>
    </source>
</evidence>
<keyword evidence="7 15" id="KW-0479">Metal-binding</keyword>
<evidence type="ECO:0000256" key="14">
    <source>
        <dbReference type="ARBA" id="ARBA00023180"/>
    </source>
</evidence>
<dbReference type="InterPro" id="IPR036852">
    <property type="entry name" value="Peptidase_S8/S53_dom_sf"/>
</dbReference>
<dbReference type="GO" id="GO:0005576">
    <property type="term" value="C:extracellular region"/>
    <property type="evidence" value="ECO:0007669"/>
    <property type="project" value="UniProtKB-SubCell"/>
</dbReference>
<dbReference type="RefSeq" id="XP_033579092.1">
    <property type="nucleotide sequence ID" value="XM_033719491.1"/>
</dbReference>
<reference evidence="20" key="2">
    <citation type="submission" date="2020-04" db="EMBL/GenBank/DDBJ databases">
        <authorList>
            <consortium name="NCBI Genome Project"/>
        </authorList>
    </citation>
    <scope>NUCLEOTIDE SEQUENCE</scope>
    <source>
        <strain evidence="20">CBS 304.34</strain>
    </source>
</reference>
<reference evidence="20" key="3">
    <citation type="submission" date="2025-04" db="UniProtKB">
        <authorList>
            <consortium name="RefSeq"/>
        </authorList>
    </citation>
    <scope>IDENTIFICATION</scope>
    <source>
        <strain evidence="20">CBS 304.34</strain>
    </source>
</reference>
<dbReference type="InterPro" id="IPR030400">
    <property type="entry name" value="Sedolisin_dom"/>
</dbReference>
<dbReference type="EMBL" id="MU003697">
    <property type="protein sequence ID" value="KAF2812128.1"/>
    <property type="molecule type" value="Genomic_DNA"/>
</dbReference>
<feature type="active site" description="Charge relay system" evidence="15">
    <location>
        <position position="501"/>
    </location>
</feature>
<dbReference type="GO" id="GO:0046872">
    <property type="term" value="F:metal ion binding"/>
    <property type="evidence" value="ECO:0007669"/>
    <property type="project" value="UniProtKB-UniRule"/>
</dbReference>
<feature type="domain" description="Peptidase S53" evidence="17">
    <location>
        <begin position="209"/>
        <end position="598"/>
    </location>
</feature>
<comment type="subcellular location">
    <subcellularLocation>
        <location evidence="3">Secreted</location>
        <location evidence="3">Extracellular space</location>
    </subcellularLocation>
</comment>
<evidence type="ECO:0000256" key="11">
    <source>
        <dbReference type="ARBA" id="ARBA00022837"/>
    </source>
</evidence>
<keyword evidence="6 15" id="KW-0645">Protease</keyword>
<keyword evidence="5" id="KW-0964">Secreted</keyword>
<dbReference type="PANTHER" id="PTHR14218">
    <property type="entry name" value="PROTEASE S8 TRIPEPTIDYL PEPTIDASE I CLN2"/>
    <property type="match status" value="1"/>
</dbReference>
<accession>A0A6A6YUB0</accession>
<keyword evidence="11 15" id="KW-0106">Calcium</keyword>
<keyword evidence="9 15" id="KW-0378">Hydrolase</keyword>
<gene>
    <name evidence="18 20" type="ORF">BDZ99DRAFT_460908</name>
</gene>
<reference evidence="18 20" key="1">
    <citation type="journal article" date="2020" name="Stud. Mycol.">
        <title>101 Dothideomycetes genomes: a test case for predicting lifestyles and emergence of pathogens.</title>
        <authorList>
            <person name="Haridas S."/>
            <person name="Albert R."/>
            <person name="Binder M."/>
            <person name="Bloem J."/>
            <person name="Labutti K."/>
            <person name="Salamov A."/>
            <person name="Andreopoulos B."/>
            <person name="Baker S."/>
            <person name="Barry K."/>
            <person name="Bills G."/>
            <person name="Bluhm B."/>
            <person name="Cannon C."/>
            <person name="Castanera R."/>
            <person name="Culley D."/>
            <person name="Daum C."/>
            <person name="Ezra D."/>
            <person name="Gonzalez J."/>
            <person name="Henrissat B."/>
            <person name="Kuo A."/>
            <person name="Liang C."/>
            <person name="Lipzen A."/>
            <person name="Lutzoni F."/>
            <person name="Magnuson J."/>
            <person name="Mondo S."/>
            <person name="Nolan M."/>
            <person name="Ohm R."/>
            <person name="Pangilinan J."/>
            <person name="Park H.-J."/>
            <person name="Ramirez L."/>
            <person name="Alfaro M."/>
            <person name="Sun H."/>
            <person name="Tritt A."/>
            <person name="Yoshinaga Y."/>
            <person name="Zwiers L.-H."/>
            <person name="Turgeon B."/>
            <person name="Goodwin S."/>
            <person name="Spatafora J."/>
            <person name="Crous P."/>
            <person name="Grigoriev I."/>
        </authorList>
    </citation>
    <scope>NUCLEOTIDE SEQUENCE</scope>
    <source>
        <strain evidence="18 20">CBS 304.34</strain>
    </source>
</reference>
<dbReference type="AlphaFoldDB" id="A0A6A6YUB0"/>
<feature type="active site" description="Charge relay system" evidence="15">
    <location>
        <position position="289"/>
    </location>
</feature>
<keyword evidence="12" id="KW-0843">Virulence</keyword>
<sequence length="606" mass="65786">MRCSTLVAGLLGLAGAVNCLTTSHVEIMEKLRGVPEGWKAAGTPNPSRRMHFRIALTKSNQALFEQSLIEVSTPEHPRYGQHLKRDELKDMLRPSAEATEAAIEWLRDSGVCSEDIEEDGEWINFVAPVSVAEEMMDAKFTTYRSLARSTVTKTRTLQYSVPRELHSFIDMIQPTTRFGQIRANRYQYLNKEVIGAAGTGLNVTQCNTTITPSCLKELYKFGSYKVDAKAGSKFGVNGFLEEYALFADLAQFNVEYAPWAVGSNFTWTSVHGGVLPQNTQNDSVEANLDIQYTVPLTDPGTAVNFYSTAGRGELIPDLDQPNPADNENEPYLDFFTFLTGLKDEELPQTLTTSYGEDEQSVPEQYSKTVCDLIGQLGARGVSVLFSSGDTGVGSACQTNDGKNTTRFLPTFPASCPYVTAVGGTHYVEPESAISFSSGGFSDRFPRPSYQDKAVGDYLKILGNRWEGLYNPAGRGIPDIAAQSSRFRVIDKGLEISVGGTSASAPTVSSIVSLLNNARLSAGKPPLGFLNPLIYSKGFKGLNDITTGGSTGCTGHDIYSGLPAPYVPYASWNATKGWDPVTGYGTPDFEKLLKIVLGGGYGGYRRG</sequence>
<keyword evidence="10 15" id="KW-0720">Serine protease</keyword>
<dbReference type="GO" id="GO:0006508">
    <property type="term" value="P:proteolysis"/>
    <property type="evidence" value="ECO:0007669"/>
    <property type="project" value="UniProtKB-KW"/>
</dbReference>
<feature type="chain" id="PRO_5044629397" description="tripeptidyl-peptidase II" evidence="16">
    <location>
        <begin position="20"/>
        <end position="606"/>
    </location>
</feature>
<evidence type="ECO:0000256" key="1">
    <source>
        <dbReference type="ARBA" id="ARBA00001910"/>
    </source>
</evidence>
<evidence type="ECO:0000313" key="20">
    <source>
        <dbReference type="RefSeq" id="XP_033579092.1"/>
    </source>
</evidence>
<dbReference type="GO" id="GO:0008240">
    <property type="term" value="F:tripeptidyl-peptidase activity"/>
    <property type="evidence" value="ECO:0007669"/>
    <property type="project" value="UniProtKB-EC"/>
</dbReference>
<name>A0A6A6YUB0_9PEZI</name>
<evidence type="ECO:0000256" key="15">
    <source>
        <dbReference type="PROSITE-ProRule" id="PRU01032"/>
    </source>
</evidence>
<evidence type="ECO:0000256" key="2">
    <source>
        <dbReference type="ARBA" id="ARBA00002451"/>
    </source>
</evidence>
<evidence type="ECO:0000256" key="9">
    <source>
        <dbReference type="ARBA" id="ARBA00022801"/>
    </source>
</evidence>
<dbReference type="CDD" id="cd04056">
    <property type="entry name" value="Peptidases_S53"/>
    <property type="match status" value="1"/>
</dbReference>
<dbReference type="Proteomes" id="UP000504636">
    <property type="component" value="Unplaced"/>
</dbReference>
<evidence type="ECO:0000256" key="4">
    <source>
        <dbReference type="ARBA" id="ARBA00012462"/>
    </source>
</evidence>
<keyword evidence="13" id="KW-0865">Zymogen</keyword>
<evidence type="ECO:0000256" key="5">
    <source>
        <dbReference type="ARBA" id="ARBA00022525"/>
    </source>
</evidence>
<dbReference type="Pfam" id="PF09286">
    <property type="entry name" value="Pro-kuma_activ"/>
    <property type="match status" value="1"/>
</dbReference>
<evidence type="ECO:0000256" key="8">
    <source>
        <dbReference type="ARBA" id="ARBA00022729"/>
    </source>
</evidence>
<dbReference type="Gene3D" id="3.40.50.200">
    <property type="entry name" value="Peptidase S8/S53 domain"/>
    <property type="match status" value="1"/>
</dbReference>
<feature type="binding site" evidence="15">
    <location>
        <position position="578"/>
    </location>
    <ligand>
        <name>Ca(2+)</name>
        <dbReference type="ChEBI" id="CHEBI:29108"/>
    </ligand>
</feature>
<dbReference type="InterPro" id="IPR015366">
    <property type="entry name" value="S53_propep"/>
</dbReference>
<evidence type="ECO:0000259" key="17">
    <source>
        <dbReference type="PROSITE" id="PS51695"/>
    </source>
</evidence>
<dbReference type="GO" id="GO:0004252">
    <property type="term" value="F:serine-type endopeptidase activity"/>
    <property type="evidence" value="ECO:0007669"/>
    <property type="project" value="UniProtKB-UniRule"/>
</dbReference>
<dbReference type="SMART" id="SM00944">
    <property type="entry name" value="Pro-kuma_activ"/>
    <property type="match status" value="1"/>
</dbReference>
<organism evidence="18">
    <name type="scientific">Mytilinidion resinicola</name>
    <dbReference type="NCBI Taxonomy" id="574789"/>
    <lineage>
        <taxon>Eukaryota</taxon>
        <taxon>Fungi</taxon>
        <taxon>Dikarya</taxon>
        <taxon>Ascomycota</taxon>
        <taxon>Pezizomycotina</taxon>
        <taxon>Dothideomycetes</taxon>
        <taxon>Pleosporomycetidae</taxon>
        <taxon>Mytilinidiales</taxon>
        <taxon>Mytilinidiaceae</taxon>
        <taxon>Mytilinidion</taxon>
    </lineage>
</organism>
<comment type="cofactor">
    <cofactor evidence="15">
        <name>Ca(2+)</name>
        <dbReference type="ChEBI" id="CHEBI:29108"/>
    </cofactor>
    <text evidence="15">Binds 1 Ca(2+) ion per subunit.</text>
</comment>
<evidence type="ECO:0000313" key="18">
    <source>
        <dbReference type="EMBL" id="KAF2812128.1"/>
    </source>
</evidence>
<dbReference type="PANTHER" id="PTHR14218:SF35">
    <property type="entry name" value="PEPTIDASE S53 DOMAIN-CONTAINING PROTEIN"/>
    <property type="match status" value="1"/>
</dbReference>
<feature type="binding site" evidence="15">
    <location>
        <position position="543"/>
    </location>
    <ligand>
        <name>Ca(2+)</name>
        <dbReference type="ChEBI" id="CHEBI:29108"/>
    </ligand>
</feature>
<dbReference type="EC" id="3.4.14.10" evidence="4"/>
<dbReference type="PROSITE" id="PS51695">
    <property type="entry name" value="SEDOLISIN"/>
    <property type="match status" value="1"/>
</dbReference>
<feature type="binding site" evidence="15">
    <location>
        <position position="544"/>
    </location>
    <ligand>
        <name>Ca(2+)</name>
        <dbReference type="ChEBI" id="CHEBI:29108"/>
    </ligand>
</feature>
<protein>
    <recommendedName>
        <fullName evidence="4">tripeptidyl-peptidase II</fullName>
        <ecNumber evidence="4">3.4.14.10</ecNumber>
    </recommendedName>
</protein>
<feature type="signal peptide" evidence="16">
    <location>
        <begin position="1"/>
        <end position="19"/>
    </location>
</feature>
<feature type="active site" description="Charge relay system" evidence="15">
    <location>
        <position position="285"/>
    </location>
</feature>
<feature type="binding site" evidence="15">
    <location>
        <position position="576"/>
    </location>
    <ligand>
        <name>Ca(2+)</name>
        <dbReference type="ChEBI" id="CHEBI:29108"/>
    </ligand>
</feature>
<comment type="function">
    <text evidence="2">Secreted tripeptidyl-peptidase which degrades proteins at acidic pHs and is involved in virulence.</text>
</comment>
<evidence type="ECO:0000256" key="3">
    <source>
        <dbReference type="ARBA" id="ARBA00004239"/>
    </source>
</evidence>
<proteinExistence type="predicted"/>